<evidence type="ECO:0000256" key="2">
    <source>
        <dbReference type="ARBA" id="ARBA00022801"/>
    </source>
</evidence>
<dbReference type="SUPFAM" id="SSF51445">
    <property type="entry name" value="(Trans)glycosidases"/>
    <property type="match status" value="1"/>
</dbReference>
<dbReference type="Gene3D" id="3.20.20.80">
    <property type="entry name" value="Glycosidases"/>
    <property type="match status" value="1"/>
</dbReference>
<keyword evidence="10" id="KW-1185">Reference proteome</keyword>
<evidence type="ECO:0000256" key="7">
    <source>
        <dbReference type="SAM" id="SignalP"/>
    </source>
</evidence>
<dbReference type="SUPFAM" id="SSF54556">
    <property type="entry name" value="Chitinase insertion domain"/>
    <property type="match status" value="1"/>
</dbReference>
<evidence type="ECO:0000256" key="6">
    <source>
        <dbReference type="RuleBase" id="RU004453"/>
    </source>
</evidence>
<dbReference type="PROSITE" id="PS51910">
    <property type="entry name" value="GH18_2"/>
    <property type="match status" value="1"/>
</dbReference>
<gene>
    <name evidence="9" type="ORF">NP493_179g01070</name>
</gene>
<proteinExistence type="inferred from homology"/>
<keyword evidence="3" id="KW-1015">Disulfide bond</keyword>
<keyword evidence="4 5" id="KW-0326">Glycosidase</keyword>
<dbReference type="InterPro" id="IPR001579">
    <property type="entry name" value="Glyco_hydro_18_chit_AS"/>
</dbReference>
<evidence type="ECO:0000256" key="1">
    <source>
        <dbReference type="ARBA" id="ARBA00022729"/>
    </source>
</evidence>
<dbReference type="PANTHER" id="PTHR11177">
    <property type="entry name" value="CHITINASE"/>
    <property type="match status" value="1"/>
</dbReference>
<evidence type="ECO:0000256" key="4">
    <source>
        <dbReference type="ARBA" id="ARBA00023295"/>
    </source>
</evidence>
<evidence type="ECO:0000259" key="8">
    <source>
        <dbReference type="PROSITE" id="PS51910"/>
    </source>
</evidence>
<accession>A0AAD9UF67</accession>
<dbReference type="PROSITE" id="PS01095">
    <property type="entry name" value="GH18_1"/>
    <property type="match status" value="1"/>
</dbReference>
<dbReference type="InterPro" id="IPR017853">
    <property type="entry name" value="GH"/>
</dbReference>
<keyword evidence="1 7" id="KW-0732">Signal</keyword>
<dbReference type="GO" id="GO:0005975">
    <property type="term" value="P:carbohydrate metabolic process"/>
    <property type="evidence" value="ECO:0007669"/>
    <property type="project" value="InterPro"/>
</dbReference>
<name>A0AAD9UF67_RIDPI</name>
<dbReference type="GO" id="GO:0005576">
    <property type="term" value="C:extracellular region"/>
    <property type="evidence" value="ECO:0007669"/>
    <property type="project" value="TreeGrafter"/>
</dbReference>
<dbReference type="InterPro" id="IPR001223">
    <property type="entry name" value="Glyco_hydro18_cat"/>
</dbReference>
<evidence type="ECO:0000313" key="9">
    <source>
        <dbReference type="EMBL" id="KAK2187101.1"/>
    </source>
</evidence>
<dbReference type="GO" id="GO:0008061">
    <property type="term" value="F:chitin binding"/>
    <property type="evidence" value="ECO:0007669"/>
    <property type="project" value="InterPro"/>
</dbReference>
<dbReference type="InterPro" id="IPR011583">
    <property type="entry name" value="Chitinase_II/V-like_cat"/>
</dbReference>
<dbReference type="Gene3D" id="3.10.50.10">
    <property type="match status" value="1"/>
</dbReference>
<dbReference type="SMART" id="SM00636">
    <property type="entry name" value="Glyco_18"/>
    <property type="match status" value="1"/>
</dbReference>
<feature type="chain" id="PRO_5042256585" description="GH18 domain-containing protein" evidence="7">
    <location>
        <begin position="24"/>
        <end position="413"/>
    </location>
</feature>
<dbReference type="InterPro" id="IPR050314">
    <property type="entry name" value="Glycosyl_Hydrlase_18"/>
</dbReference>
<evidence type="ECO:0000256" key="5">
    <source>
        <dbReference type="RuleBase" id="RU000489"/>
    </source>
</evidence>
<protein>
    <recommendedName>
        <fullName evidence="8">GH18 domain-containing protein</fullName>
    </recommendedName>
</protein>
<organism evidence="9 10">
    <name type="scientific">Ridgeia piscesae</name>
    <name type="common">Tubeworm</name>
    <dbReference type="NCBI Taxonomy" id="27915"/>
    <lineage>
        <taxon>Eukaryota</taxon>
        <taxon>Metazoa</taxon>
        <taxon>Spiralia</taxon>
        <taxon>Lophotrochozoa</taxon>
        <taxon>Annelida</taxon>
        <taxon>Polychaeta</taxon>
        <taxon>Sedentaria</taxon>
        <taxon>Canalipalpata</taxon>
        <taxon>Sabellida</taxon>
        <taxon>Siboglinidae</taxon>
        <taxon>Ridgeia</taxon>
    </lineage>
</organism>
<comment type="similarity">
    <text evidence="6">Belongs to the glycosyl hydrolase 18 family.</text>
</comment>
<dbReference type="GO" id="GO:0004568">
    <property type="term" value="F:chitinase activity"/>
    <property type="evidence" value="ECO:0007669"/>
    <property type="project" value="TreeGrafter"/>
</dbReference>
<sequence length="413" mass="46081">MYDTTRVLVVVLGFMASVGQVSQAAGDNGVKVVCYYTNWSQYRPPGGKFVPEDIDVTLCTHIVYAFAKLEDGVLAPTEWNDETTPWSKGMYERVTDLKKTRTTLKVLLAVGGWNMGSPNFTQMVSTAQTRSRFIEHAIGFLRERHFDGLDLDWEYPACRGSPPEDKERFIALLKELREAFETEAVKTGRPVLLLTAAVAAGQETIDAAYDVPLLVKYVDFVSLMAYDLHGSWEKFTGLNSPLYHRENETGAQATLNQDWAAHYWLKKGADRSKLLLGLATYGRTFTLADRSKHGLGDAATSAGHPGKYTDTAGFLTYYEVCDRLGSGWSTEWSDEQKGSFAYSSDQWVGYDDQKSLSVKVDYVKKLGLAGVMVWSFDLDDFAGQFCGKGKYPLLKTLAQSLHESTDYGPREEL</sequence>
<evidence type="ECO:0000256" key="3">
    <source>
        <dbReference type="ARBA" id="ARBA00023157"/>
    </source>
</evidence>
<feature type="domain" description="GH18" evidence="8">
    <location>
        <begin position="30"/>
        <end position="404"/>
    </location>
</feature>
<dbReference type="InterPro" id="IPR029070">
    <property type="entry name" value="Chitinase_insertion_sf"/>
</dbReference>
<dbReference type="Pfam" id="PF00704">
    <property type="entry name" value="Glyco_hydro_18"/>
    <property type="match status" value="1"/>
</dbReference>
<dbReference type="CDD" id="cd02872">
    <property type="entry name" value="GH18_chitolectin_chitotriosidase"/>
    <property type="match status" value="1"/>
</dbReference>
<dbReference type="Proteomes" id="UP001209878">
    <property type="component" value="Unassembled WGS sequence"/>
</dbReference>
<dbReference type="GO" id="GO:0006032">
    <property type="term" value="P:chitin catabolic process"/>
    <property type="evidence" value="ECO:0007669"/>
    <property type="project" value="TreeGrafter"/>
</dbReference>
<dbReference type="EMBL" id="JAODUO010000178">
    <property type="protein sequence ID" value="KAK2187101.1"/>
    <property type="molecule type" value="Genomic_DNA"/>
</dbReference>
<feature type="signal peptide" evidence="7">
    <location>
        <begin position="1"/>
        <end position="23"/>
    </location>
</feature>
<comment type="caution">
    <text evidence="9">The sequence shown here is derived from an EMBL/GenBank/DDBJ whole genome shotgun (WGS) entry which is preliminary data.</text>
</comment>
<reference evidence="9" key="1">
    <citation type="journal article" date="2023" name="Mol. Biol. Evol.">
        <title>Third-Generation Sequencing Reveals the Adaptive Role of the Epigenome in Three Deep-Sea Polychaetes.</title>
        <authorList>
            <person name="Perez M."/>
            <person name="Aroh O."/>
            <person name="Sun Y."/>
            <person name="Lan Y."/>
            <person name="Juniper S.K."/>
            <person name="Young C.R."/>
            <person name="Angers B."/>
            <person name="Qian P.Y."/>
        </authorList>
    </citation>
    <scope>NUCLEOTIDE SEQUENCE</scope>
    <source>
        <strain evidence="9">R07B-5</strain>
    </source>
</reference>
<dbReference type="FunFam" id="3.20.20.80:FF:000007">
    <property type="entry name" value="Acidic mammalian chitinase"/>
    <property type="match status" value="1"/>
</dbReference>
<dbReference type="PANTHER" id="PTHR11177:SF317">
    <property type="entry name" value="CHITINASE 12-RELATED"/>
    <property type="match status" value="1"/>
</dbReference>
<keyword evidence="2 5" id="KW-0378">Hydrolase</keyword>
<dbReference type="FunFam" id="3.10.50.10:FF:000001">
    <property type="entry name" value="Chitinase 3-like 1"/>
    <property type="match status" value="1"/>
</dbReference>
<dbReference type="AlphaFoldDB" id="A0AAD9UF67"/>
<evidence type="ECO:0000313" key="10">
    <source>
        <dbReference type="Proteomes" id="UP001209878"/>
    </source>
</evidence>